<evidence type="ECO:0000313" key="3">
    <source>
        <dbReference type="Proteomes" id="UP000434209"/>
    </source>
</evidence>
<gene>
    <name evidence="2" type="ORF">FAZ97_25870</name>
</gene>
<dbReference type="OrthoDB" id="9097262at2"/>
<keyword evidence="1" id="KW-0732">Signal</keyword>
<reference evidence="2 3" key="1">
    <citation type="submission" date="2019-12" db="EMBL/GenBank/DDBJ databases">
        <title>Paraburkholderia acidiphila 7Q-K02 sp. nov and Paraburkholderia acidisoli DHF22 sp. nov., two strains isolated from forest soil.</title>
        <authorList>
            <person name="Gao Z."/>
            <person name="Qiu L."/>
        </authorList>
    </citation>
    <scope>NUCLEOTIDE SEQUENCE [LARGE SCALE GENOMIC DNA]</scope>
    <source>
        <strain evidence="2 3">7Q-K02</strain>
    </source>
</reference>
<sequence>MKASLIGAALLALVLTAGPALAERPVEPGHKPSPEAAWWSRSVILERRAADGTWAVRWFDDLTVRGASKAYAGNEKEEPLVEIAALRSEDDAIASRAITVSCVGNYEKRVIVAADVVDGDKLKQGWIQQFRCGDSEWRVSTADATRLPSTDH</sequence>
<evidence type="ECO:0000256" key="1">
    <source>
        <dbReference type="SAM" id="SignalP"/>
    </source>
</evidence>
<accession>A0A7Z2GAV7</accession>
<dbReference type="Proteomes" id="UP000434209">
    <property type="component" value="Chromosome 3"/>
</dbReference>
<evidence type="ECO:0008006" key="4">
    <source>
        <dbReference type="Google" id="ProtNLM"/>
    </source>
</evidence>
<dbReference type="AlphaFoldDB" id="A0A7Z2GAV7"/>
<feature type="signal peptide" evidence="1">
    <location>
        <begin position="1"/>
        <end position="22"/>
    </location>
</feature>
<name>A0A7Z2GAV7_9BURK</name>
<feature type="chain" id="PRO_5030530755" description="Secreted protein" evidence="1">
    <location>
        <begin position="23"/>
        <end position="152"/>
    </location>
</feature>
<evidence type="ECO:0000313" key="2">
    <source>
        <dbReference type="EMBL" id="QGZ58425.1"/>
    </source>
</evidence>
<dbReference type="KEGG" id="pacp:FAZ97_25870"/>
<keyword evidence="3" id="KW-1185">Reference proteome</keyword>
<protein>
    <recommendedName>
        <fullName evidence="4">Secreted protein</fullName>
    </recommendedName>
</protein>
<organism evidence="2 3">
    <name type="scientific">Paraburkholderia acidiphila</name>
    <dbReference type="NCBI Taxonomy" id="2571747"/>
    <lineage>
        <taxon>Bacteria</taxon>
        <taxon>Pseudomonadati</taxon>
        <taxon>Pseudomonadota</taxon>
        <taxon>Betaproteobacteria</taxon>
        <taxon>Burkholderiales</taxon>
        <taxon>Burkholderiaceae</taxon>
        <taxon>Paraburkholderia</taxon>
    </lineage>
</organism>
<dbReference type="EMBL" id="CP046911">
    <property type="protein sequence ID" value="QGZ58425.1"/>
    <property type="molecule type" value="Genomic_DNA"/>
</dbReference>
<proteinExistence type="predicted"/>
<dbReference type="RefSeq" id="WP_158761360.1">
    <property type="nucleotide sequence ID" value="NZ_CP046911.1"/>
</dbReference>